<accession>A0A2T2N146</accession>
<feature type="compositionally biased region" description="Acidic residues" evidence="1">
    <location>
        <begin position="403"/>
        <end position="429"/>
    </location>
</feature>
<evidence type="ECO:0000313" key="2">
    <source>
        <dbReference type="EMBL" id="PSN59153.1"/>
    </source>
</evidence>
<feature type="compositionally biased region" description="Basic and acidic residues" evidence="1">
    <location>
        <begin position="191"/>
        <end position="200"/>
    </location>
</feature>
<gene>
    <name evidence="2" type="ORF">BS50DRAFT_641192</name>
</gene>
<evidence type="ECO:0000313" key="3">
    <source>
        <dbReference type="Proteomes" id="UP000240883"/>
    </source>
</evidence>
<proteinExistence type="predicted"/>
<feature type="compositionally biased region" description="Basic and acidic residues" evidence="1">
    <location>
        <begin position="132"/>
        <end position="163"/>
    </location>
</feature>
<keyword evidence="3" id="KW-1185">Reference proteome</keyword>
<feature type="region of interest" description="Disordered" evidence="1">
    <location>
        <begin position="132"/>
        <end position="203"/>
    </location>
</feature>
<feature type="compositionally biased region" description="Basic and acidic residues" evidence="1">
    <location>
        <begin position="380"/>
        <end position="395"/>
    </location>
</feature>
<feature type="region of interest" description="Disordered" evidence="1">
    <location>
        <begin position="350"/>
        <end position="443"/>
    </location>
</feature>
<name>A0A2T2N146_CORCC</name>
<reference evidence="2 3" key="1">
    <citation type="journal article" date="2018" name="Front. Microbiol.">
        <title>Genome-Wide Analysis of Corynespora cassiicola Leaf Fall Disease Putative Effectors.</title>
        <authorList>
            <person name="Lopez D."/>
            <person name="Ribeiro S."/>
            <person name="Label P."/>
            <person name="Fumanal B."/>
            <person name="Venisse J.S."/>
            <person name="Kohler A."/>
            <person name="de Oliveira R.R."/>
            <person name="Labutti K."/>
            <person name="Lipzen A."/>
            <person name="Lail K."/>
            <person name="Bauer D."/>
            <person name="Ohm R.A."/>
            <person name="Barry K.W."/>
            <person name="Spatafora J."/>
            <person name="Grigoriev I.V."/>
            <person name="Martin F.M."/>
            <person name="Pujade-Renaud V."/>
        </authorList>
    </citation>
    <scope>NUCLEOTIDE SEQUENCE [LARGE SCALE GENOMIC DNA]</scope>
    <source>
        <strain evidence="2 3">Philippines</strain>
    </source>
</reference>
<evidence type="ECO:0000256" key="1">
    <source>
        <dbReference type="SAM" id="MobiDB-lite"/>
    </source>
</evidence>
<sequence>MALDNESLPDAPDLVASQGGFALYNHGNFEYTMVDTNGTEIDPTELKENKEEFNPKSHISALKKLVKSEKYDPNQLKVINRLVYKWRGKDVAMILSRYGEQDEVYRCTEKNFTAVVKEGYEMISAFHSLKLERHGQSGNDRSRKELPRKSQTRDNRANSDSHFRVNNHQHRSPSKYISINRKKDSHRRRRENTGDDRNESNESVTDLYIEYQQDIPVGIFRNGQTDQIVVSDKTGNCVMVKPDKTVNLSKLAHMTTKADLRFLEDNKLRPTEYEVHALYILVHGARLCRWVEIKLKDPHVKRKLQKARTQLDDKNKGPLRCNWTSFQKFVGKKIAFEIVADHPNYETFLQQSDKGEMKQESTPNRRKGKTLSFGRIPVKAAKDTKGNSWRLEKDYYGNSAEESSSEESDEESDEGSDEESDEESDEGSDEGSPSASAKPYRRR</sequence>
<dbReference type="Proteomes" id="UP000240883">
    <property type="component" value="Unassembled WGS sequence"/>
</dbReference>
<organism evidence="2 3">
    <name type="scientific">Corynespora cassiicola Philippines</name>
    <dbReference type="NCBI Taxonomy" id="1448308"/>
    <lineage>
        <taxon>Eukaryota</taxon>
        <taxon>Fungi</taxon>
        <taxon>Dikarya</taxon>
        <taxon>Ascomycota</taxon>
        <taxon>Pezizomycotina</taxon>
        <taxon>Dothideomycetes</taxon>
        <taxon>Pleosporomycetidae</taxon>
        <taxon>Pleosporales</taxon>
        <taxon>Corynesporascaceae</taxon>
        <taxon>Corynespora</taxon>
    </lineage>
</organism>
<dbReference type="EMBL" id="KZ678163">
    <property type="protein sequence ID" value="PSN59153.1"/>
    <property type="molecule type" value="Genomic_DNA"/>
</dbReference>
<protein>
    <submittedName>
        <fullName evidence="2">Uncharacterized protein</fullName>
    </submittedName>
</protein>
<dbReference type="AlphaFoldDB" id="A0A2T2N146"/>